<dbReference type="AlphaFoldDB" id="A0A1Y1N3M0"/>
<reference evidence="4" key="1">
    <citation type="journal article" date="2016" name="Sci. Rep.">
        <title>Molecular characterization of firefly nuptial gifts: a multi-omics approach sheds light on postcopulatory sexual selection.</title>
        <authorList>
            <person name="Al-Wathiqui N."/>
            <person name="Fallon T.R."/>
            <person name="South A."/>
            <person name="Weng J.K."/>
            <person name="Lewis S.M."/>
        </authorList>
    </citation>
    <scope>NUCLEOTIDE SEQUENCE</scope>
</reference>
<dbReference type="Pfam" id="PF25390">
    <property type="entry name" value="WD40_RLD"/>
    <property type="match status" value="1"/>
</dbReference>
<feature type="repeat" description="RCC1" evidence="2">
    <location>
        <begin position="108"/>
        <end position="162"/>
    </location>
</feature>
<evidence type="ECO:0000259" key="3">
    <source>
        <dbReference type="Pfam" id="PF25390"/>
    </source>
</evidence>
<dbReference type="InterPro" id="IPR051210">
    <property type="entry name" value="Ub_ligase/GEF_domain"/>
</dbReference>
<evidence type="ECO:0000256" key="1">
    <source>
        <dbReference type="ARBA" id="ARBA00022737"/>
    </source>
</evidence>
<dbReference type="SUPFAM" id="SSF50985">
    <property type="entry name" value="RCC1/BLIP-II"/>
    <property type="match status" value="1"/>
</dbReference>
<dbReference type="Gene3D" id="2.130.10.30">
    <property type="entry name" value="Regulator of chromosome condensation 1/beta-lactamase-inhibitor protein II"/>
    <property type="match status" value="2"/>
</dbReference>
<accession>A0A1Y1N3M0</accession>
<feature type="repeat" description="RCC1" evidence="2">
    <location>
        <begin position="58"/>
        <end position="107"/>
    </location>
</feature>
<feature type="repeat" description="RCC1" evidence="2">
    <location>
        <begin position="267"/>
        <end position="315"/>
    </location>
</feature>
<dbReference type="InterPro" id="IPR058923">
    <property type="entry name" value="RCC1-like_dom"/>
</dbReference>
<dbReference type="EMBL" id="GEZM01016405">
    <property type="protein sequence ID" value="JAV91285.1"/>
    <property type="molecule type" value="Transcribed_RNA"/>
</dbReference>
<feature type="repeat" description="RCC1" evidence="2">
    <location>
        <begin position="163"/>
        <end position="215"/>
    </location>
</feature>
<feature type="domain" description="RCC1-like" evidence="3">
    <location>
        <begin position="3"/>
        <end position="361"/>
    </location>
</feature>
<keyword evidence="1" id="KW-0677">Repeat</keyword>
<dbReference type="PANTHER" id="PTHR22870">
    <property type="entry name" value="REGULATOR OF CHROMOSOME CONDENSATION"/>
    <property type="match status" value="1"/>
</dbReference>
<proteinExistence type="predicted"/>
<organism evidence="4">
    <name type="scientific">Photinus pyralis</name>
    <name type="common">Common eastern firefly</name>
    <name type="synonym">Lampyris pyralis</name>
    <dbReference type="NCBI Taxonomy" id="7054"/>
    <lineage>
        <taxon>Eukaryota</taxon>
        <taxon>Metazoa</taxon>
        <taxon>Ecdysozoa</taxon>
        <taxon>Arthropoda</taxon>
        <taxon>Hexapoda</taxon>
        <taxon>Insecta</taxon>
        <taxon>Pterygota</taxon>
        <taxon>Neoptera</taxon>
        <taxon>Endopterygota</taxon>
        <taxon>Coleoptera</taxon>
        <taxon>Polyphaga</taxon>
        <taxon>Elateriformia</taxon>
        <taxon>Elateroidea</taxon>
        <taxon>Lampyridae</taxon>
        <taxon>Lampyrinae</taxon>
        <taxon>Photinus</taxon>
    </lineage>
</organism>
<dbReference type="PRINTS" id="PR00633">
    <property type="entry name" value="RCCNDNSATION"/>
</dbReference>
<dbReference type="OrthoDB" id="10256179at2759"/>
<evidence type="ECO:0000313" key="5">
    <source>
        <dbReference type="EMBL" id="KAB0798289.1"/>
    </source>
</evidence>
<dbReference type="InterPro" id="IPR000408">
    <property type="entry name" value="Reg_chr_condens"/>
</dbReference>
<feature type="repeat" description="RCC1" evidence="2">
    <location>
        <begin position="216"/>
        <end position="266"/>
    </location>
</feature>
<dbReference type="PROSITE" id="PS00626">
    <property type="entry name" value="RCC1_2"/>
    <property type="match status" value="1"/>
</dbReference>
<dbReference type="Proteomes" id="UP000327044">
    <property type="component" value="Unassembled WGS sequence"/>
</dbReference>
<sequence>MTLYSWGANSSGQLGLGVKSEQEIEPKEVNLSNTDLKAQNIVQITGGSGHTLILDNNGHVYSCGLNSKGQLGCSEETLKFELIDILKEFKIVQISCGWDFSAAVSECGKLFVWGNNAYTQLGLGKSITCTGIPSRLQVSQKLATGFQEISCGLRHIAVITKENGLLVAGTGSKGQLGLGNNYNDNNYLSISKVPEVDDVKSIACGQHHTLALKTDGTVLSWGDNKYGQVGLSTDVPTALVPSSILIDSSLKEVHAGWTHSAALTNEGEIYLWGRNSYGQLGMEGEDSHKPQKLKHLKNVNLLSLGSEHNLALNTDGQLFCWGWNEHGNCGTGNTKNVLKPKQIFVQHKVKYAAACTGHSFAVVE</sequence>
<evidence type="ECO:0000256" key="2">
    <source>
        <dbReference type="PROSITE-ProRule" id="PRU00235"/>
    </source>
</evidence>
<reference evidence="5 6" key="2">
    <citation type="journal article" date="2018" name="Elife">
        <title>Firefly genomes illuminate parallel origins of bioluminescence in beetles.</title>
        <authorList>
            <person name="Fallon T.R."/>
            <person name="Lower S.E."/>
            <person name="Chang C.H."/>
            <person name="Bessho-Uehara M."/>
            <person name="Martin G.J."/>
            <person name="Bewick A.J."/>
            <person name="Behringer M."/>
            <person name="Debat H.J."/>
            <person name="Wong I."/>
            <person name="Day J.C."/>
            <person name="Suvorov A."/>
            <person name="Silva C.J."/>
            <person name="Stanger-Hall K.F."/>
            <person name="Hall D.W."/>
            <person name="Schmitz R.J."/>
            <person name="Nelson D.R."/>
            <person name="Lewis S.M."/>
            <person name="Shigenobu S."/>
            <person name="Bybee S.M."/>
            <person name="Larracuente A.M."/>
            <person name="Oba Y."/>
            <person name="Weng J.K."/>
        </authorList>
    </citation>
    <scope>NUCLEOTIDE SEQUENCE [LARGE SCALE GENOMIC DNA]</scope>
    <source>
        <strain evidence="5">1611_PpyrPB1</strain>
        <tissue evidence="5">Whole body</tissue>
    </source>
</reference>
<dbReference type="PROSITE" id="PS50012">
    <property type="entry name" value="RCC1_3"/>
    <property type="match status" value="7"/>
</dbReference>
<gene>
    <name evidence="5" type="ORF">PPYR_09282</name>
</gene>
<dbReference type="InterPro" id="IPR009091">
    <property type="entry name" value="RCC1/BLIP-II"/>
</dbReference>
<evidence type="ECO:0000313" key="4">
    <source>
        <dbReference type="EMBL" id="JAV91285.1"/>
    </source>
</evidence>
<dbReference type="EMBL" id="VVIM01000006">
    <property type="protein sequence ID" value="KAB0798289.1"/>
    <property type="molecule type" value="Genomic_DNA"/>
</dbReference>
<name>A0A1Y1N3M0_PHOPY</name>
<dbReference type="FunCoup" id="A0A1Y1N3M0">
    <property type="interactions" value="84"/>
</dbReference>
<evidence type="ECO:0000313" key="6">
    <source>
        <dbReference type="Proteomes" id="UP000327044"/>
    </source>
</evidence>
<feature type="repeat" description="RCC1" evidence="2">
    <location>
        <begin position="1"/>
        <end position="57"/>
    </location>
</feature>
<feature type="repeat" description="RCC1" evidence="2">
    <location>
        <begin position="316"/>
        <end position="364"/>
    </location>
</feature>
<dbReference type="PANTHER" id="PTHR22870:SF408">
    <property type="entry name" value="OS09G0560450 PROTEIN"/>
    <property type="match status" value="1"/>
</dbReference>
<reference evidence="5" key="3">
    <citation type="submission" date="2019-08" db="EMBL/GenBank/DDBJ databases">
        <authorList>
            <consortium name="Photinus pyralis genome working group"/>
            <person name="Fallon T.R."/>
            <person name="Sander Lower S.E."/>
            <person name="Weng J.-K."/>
        </authorList>
    </citation>
    <scope>NUCLEOTIDE SEQUENCE</scope>
    <source>
        <strain evidence="5">1611_PpyrPB1</strain>
        <tissue evidence="5">Whole body</tissue>
    </source>
</reference>
<dbReference type="InParanoid" id="A0A1Y1N3M0"/>
<protein>
    <recommendedName>
        <fullName evidence="3">RCC1-like domain-containing protein</fullName>
    </recommendedName>
</protein>
<keyword evidence="6" id="KW-1185">Reference proteome</keyword>